<reference evidence="2" key="1">
    <citation type="journal article" date="2021" name="Mol. Ecol. Resour.">
        <title>Apolygus lucorum genome provides insights into omnivorousness and mesophyll feeding.</title>
        <authorList>
            <person name="Liu Y."/>
            <person name="Liu H."/>
            <person name="Wang H."/>
            <person name="Huang T."/>
            <person name="Liu B."/>
            <person name="Yang B."/>
            <person name="Yin L."/>
            <person name="Li B."/>
            <person name="Zhang Y."/>
            <person name="Zhang S."/>
            <person name="Jiang F."/>
            <person name="Zhang X."/>
            <person name="Ren Y."/>
            <person name="Wang B."/>
            <person name="Wang S."/>
            <person name="Lu Y."/>
            <person name="Wu K."/>
            <person name="Fan W."/>
            <person name="Wang G."/>
        </authorList>
    </citation>
    <scope>NUCLEOTIDE SEQUENCE</scope>
    <source>
        <strain evidence="2">12Hb</strain>
    </source>
</reference>
<evidence type="ECO:0000313" key="2">
    <source>
        <dbReference type="EMBL" id="KAF6213081.1"/>
    </source>
</evidence>
<dbReference type="Proteomes" id="UP000466442">
    <property type="component" value="Unassembled WGS sequence"/>
</dbReference>
<dbReference type="InterPro" id="IPR041232">
    <property type="entry name" value="NPL"/>
</dbReference>
<organism evidence="2 3">
    <name type="scientific">Apolygus lucorum</name>
    <name type="common">Small green plant bug</name>
    <name type="synonym">Lygocoris lucorum</name>
    <dbReference type="NCBI Taxonomy" id="248454"/>
    <lineage>
        <taxon>Eukaryota</taxon>
        <taxon>Metazoa</taxon>
        <taxon>Ecdysozoa</taxon>
        <taxon>Arthropoda</taxon>
        <taxon>Hexapoda</taxon>
        <taxon>Insecta</taxon>
        <taxon>Pterygota</taxon>
        <taxon>Neoptera</taxon>
        <taxon>Paraneoptera</taxon>
        <taxon>Hemiptera</taxon>
        <taxon>Heteroptera</taxon>
        <taxon>Panheteroptera</taxon>
        <taxon>Cimicomorpha</taxon>
        <taxon>Miridae</taxon>
        <taxon>Mirini</taxon>
        <taxon>Apolygus</taxon>
    </lineage>
</organism>
<proteinExistence type="predicted"/>
<accession>A0A6A4IZ29</accession>
<dbReference type="Gene3D" id="2.60.120.340">
    <property type="entry name" value="Nucleoplasmin core domain"/>
    <property type="match status" value="1"/>
</dbReference>
<dbReference type="EMBL" id="WIXP02000003">
    <property type="protein sequence ID" value="KAF6213081.1"/>
    <property type="molecule type" value="Genomic_DNA"/>
</dbReference>
<dbReference type="AlphaFoldDB" id="A0A6A4IZ29"/>
<feature type="domain" description="Nucleoplasmin-like" evidence="1">
    <location>
        <begin position="16"/>
        <end position="114"/>
    </location>
</feature>
<protein>
    <recommendedName>
        <fullName evidence="1">Nucleoplasmin-like domain-containing protein</fullName>
    </recommendedName>
</protein>
<keyword evidence="3" id="KW-1185">Reference proteome</keyword>
<sequence>MSSPRNNVVDTKMGTWGMVLKPNRYYRVVFDQPFHLKMAVLCFSGLCQQDYSFGLMLLDNYDDRVPLTMCVLNKHTQQARLDLEFETEDDITFFIKTEAFNKDTNSFAVHLSGKTTRVPDVFSKRPTTLLLNKRNEHLTKSRSGSLPDEYFQKKNLPSPKPVPSPLGSPVRQSATSPAILAPPDAVVEAETIDEPPPLSPKSPKSKDKTVSSFKSGEVFGKIGKFLSKS</sequence>
<name>A0A6A4IZ29_APOLU</name>
<evidence type="ECO:0000313" key="3">
    <source>
        <dbReference type="Proteomes" id="UP000466442"/>
    </source>
</evidence>
<comment type="caution">
    <text evidence="2">The sequence shown here is derived from an EMBL/GenBank/DDBJ whole genome shotgun (WGS) entry which is preliminary data.</text>
</comment>
<dbReference type="Pfam" id="PF17800">
    <property type="entry name" value="NPL"/>
    <property type="match status" value="1"/>
</dbReference>
<gene>
    <name evidence="2" type="ORF">GE061_010795</name>
</gene>
<evidence type="ECO:0000259" key="1">
    <source>
        <dbReference type="Pfam" id="PF17800"/>
    </source>
</evidence>